<name>A0A067TG20_GALM3</name>
<dbReference type="EMBL" id="KL142375">
    <property type="protein sequence ID" value="KDR77903.1"/>
    <property type="molecule type" value="Genomic_DNA"/>
</dbReference>
<reference evidence="3" key="1">
    <citation type="journal article" date="2014" name="Proc. Natl. Acad. Sci. U.S.A.">
        <title>Extensive sampling of basidiomycete genomes demonstrates inadequacy of the white-rot/brown-rot paradigm for wood decay fungi.</title>
        <authorList>
            <person name="Riley R."/>
            <person name="Salamov A.A."/>
            <person name="Brown D.W."/>
            <person name="Nagy L.G."/>
            <person name="Floudas D."/>
            <person name="Held B.W."/>
            <person name="Levasseur A."/>
            <person name="Lombard V."/>
            <person name="Morin E."/>
            <person name="Otillar R."/>
            <person name="Lindquist E.A."/>
            <person name="Sun H."/>
            <person name="LaButti K.M."/>
            <person name="Schmutz J."/>
            <person name="Jabbour D."/>
            <person name="Luo H."/>
            <person name="Baker S.E."/>
            <person name="Pisabarro A.G."/>
            <person name="Walton J.D."/>
            <person name="Blanchette R.A."/>
            <person name="Henrissat B."/>
            <person name="Martin F."/>
            <person name="Cullen D."/>
            <person name="Hibbett D.S."/>
            <person name="Grigoriev I.V."/>
        </authorList>
    </citation>
    <scope>NUCLEOTIDE SEQUENCE [LARGE SCALE GENOMIC DNA]</scope>
    <source>
        <strain evidence="3">CBS 339.88</strain>
    </source>
</reference>
<dbReference type="HOGENOM" id="CLU_089003_0_0_1"/>
<keyword evidence="3" id="KW-1185">Reference proteome</keyword>
<evidence type="ECO:0000313" key="3">
    <source>
        <dbReference type="Proteomes" id="UP000027222"/>
    </source>
</evidence>
<accession>A0A067TG20</accession>
<evidence type="ECO:0000256" key="1">
    <source>
        <dbReference type="SAM" id="MobiDB-lite"/>
    </source>
</evidence>
<feature type="compositionally biased region" description="Basic and acidic residues" evidence="1">
    <location>
        <begin position="232"/>
        <end position="245"/>
    </location>
</feature>
<organism evidence="2 3">
    <name type="scientific">Galerina marginata (strain CBS 339.88)</name>
    <dbReference type="NCBI Taxonomy" id="685588"/>
    <lineage>
        <taxon>Eukaryota</taxon>
        <taxon>Fungi</taxon>
        <taxon>Dikarya</taxon>
        <taxon>Basidiomycota</taxon>
        <taxon>Agaricomycotina</taxon>
        <taxon>Agaricomycetes</taxon>
        <taxon>Agaricomycetidae</taxon>
        <taxon>Agaricales</taxon>
        <taxon>Agaricineae</taxon>
        <taxon>Strophariaceae</taxon>
        <taxon>Galerina</taxon>
    </lineage>
</organism>
<dbReference type="Proteomes" id="UP000027222">
    <property type="component" value="Unassembled WGS sequence"/>
</dbReference>
<protein>
    <submittedName>
        <fullName evidence="2">Uncharacterized protein</fullName>
    </submittedName>
</protein>
<gene>
    <name evidence="2" type="ORF">GALMADRAFT_209411</name>
</gene>
<feature type="region of interest" description="Disordered" evidence="1">
    <location>
        <begin position="232"/>
        <end position="258"/>
    </location>
</feature>
<dbReference type="AlphaFoldDB" id="A0A067TG20"/>
<sequence>MQSPRKEFLDLIAPRWRIPRCTSGNLHNPGLCMGSTAPENIGRRYFYCNAGRSGRPVCAYGEETWSPILSAASQARLRNALNVFDNALTSKLSIRAATTQGLTTFRTEEKAACETAEFSHQLVNPPVEIDIFLYLEVHFAGDVYTQEKRSTKNGCYSLYSDSELCSLTNFPVRRWSVYDRFIKSFVPIPTFSNLTVIKGEFLVIRPSSFTDAHCQGLQKLLLKLQSRKLSEPQHLKRIRDQDAEPRPGSSKRARYDQDIIDLTDLE</sequence>
<dbReference type="OrthoDB" id="2918055at2759"/>
<proteinExistence type="predicted"/>
<evidence type="ECO:0000313" key="2">
    <source>
        <dbReference type="EMBL" id="KDR77903.1"/>
    </source>
</evidence>